<dbReference type="InterPro" id="IPR003848">
    <property type="entry name" value="DUF218"/>
</dbReference>
<evidence type="ECO:0000256" key="1">
    <source>
        <dbReference type="SAM" id="Phobius"/>
    </source>
</evidence>
<dbReference type="GO" id="GO:0043164">
    <property type="term" value="P:Gram-negative-bacterium-type cell wall biogenesis"/>
    <property type="evidence" value="ECO:0007669"/>
    <property type="project" value="TreeGrafter"/>
</dbReference>
<feature type="domain" description="DUF218" evidence="2">
    <location>
        <begin position="66"/>
        <end position="205"/>
    </location>
</feature>
<dbReference type="EMBL" id="FBWK01000048">
    <property type="protein sequence ID" value="CUX46400.1"/>
    <property type="molecule type" value="Genomic_DNA"/>
</dbReference>
<name>A0A1S7R436_9HYPH</name>
<evidence type="ECO:0000313" key="3">
    <source>
        <dbReference type="EMBL" id="CUX46400.1"/>
    </source>
</evidence>
<gene>
    <name evidence="3" type="ORF">AGR3A_Lc120103</name>
</gene>
<keyword evidence="4" id="KW-1185">Reference proteome</keyword>
<keyword evidence="1" id="KW-1133">Transmembrane helix</keyword>
<keyword evidence="1" id="KW-0472">Membrane</keyword>
<dbReference type="CDD" id="cd06259">
    <property type="entry name" value="YdcF-like"/>
    <property type="match status" value="1"/>
</dbReference>
<dbReference type="PANTHER" id="PTHR30336">
    <property type="entry name" value="INNER MEMBRANE PROTEIN, PROBABLE PERMEASE"/>
    <property type="match status" value="1"/>
</dbReference>
<accession>A0A1S7R436</accession>
<dbReference type="GO" id="GO:0000270">
    <property type="term" value="P:peptidoglycan metabolic process"/>
    <property type="evidence" value="ECO:0007669"/>
    <property type="project" value="TreeGrafter"/>
</dbReference>
<proteinExistence type="predicted"/>
<dbReference type="GO" id="GO:0005886">
    <property type="term" value="C:plasma membrane"/>
    <property type="evidence" value="ECO:0007669"/>
    <property type="project" value="TreeGrafter"/>
</dbReference>
<protein>
    <recommendedName>
        <fullName evidence="2">DUF218 domain-containing protein</fullName>
    </recommendedName>
</protein>
<organism evidence="3 4">
    <name type="scientific">Agrobacterium tomkonis CFBP 6623</name>
    <dbReference type="NCBI Taxonomy" id="1183432"/>
    <lineage>
        <taxon>Bacteria</taxon>
        <taxon>Pseudomonadati</taxon>
        <taxon>Pseudomonadota</taxon>
        <taxon>Alphaproteobacteria</taxon>
        <taxon>Hyphomicrobiales</taxon>
        <taxon>Rhizobiaceae</taxon>
        <taxon>Rhizobium/Agrobacterium group</taxon>
        <taxon>Agrobacterium</taxon>
        <taxon>Agrobacterium tumefaciens complex</taxon>
    </lineage>
</organism>
<dbReference type="AlphaFoldDB" id="A0A1S7R436"/>
<dbReference type="Proteomes" id="UP000191988">
    <property type="component" value="Unassembled WGS sequence"/>
</dbReference>
<dbReference type="PANTHER" id="PTHR30336:SF4">
    <property type="entry name" value="ENVELOPE BIOGENESIS FACTOR ELYC"/>
    <property type="match status" value="1"/>
</dbReference>
<dbReference type="Pfam" id="PF02698">
    <property type="entry name" value="DUF218"/>
    <property type="match status" value="1"/>
</dbReference>
<dbReference type="InterPro" id="IPR051599">
    <property type="entry name" value="Cell_Envelope_Assoc"/>
</dbReference>
<reference evidence="4" key="1">
    <citation type="submission" date="2016-01" db="EMBL/GenBank/DDBJ databases">
        <authorList>
            <person name="Regsiter A."/>
            <person name="william w."/>
        </authorList>
    </citation>
    <scope>NUCLEOTIDE SEQUENCE [LARGE SCALE GENOMIC DNA]</scope>
    <source>
        <strain evidence="4">CFBP 6623</strain>
    </source>
</reference>
<keyword evidence="1" id="KW-0812">Transmembrane</keyword>
<sequence>MSRMDQDQTTTRPARRGLLSRRGPLRRFIRGFILLCVVLLGVFLGGFLWFADSVASMRPPEGTKGDAIIVLTGGYQRIEQAVGLLRDGVGKRLLISGVNPATTRSQIRKMTQGSSDMFSCCVDMGYKAIDTIGNANEAASWIRDHNYSSIVVVTNNYHMHRSLHELRSASPQTQFIAYPVISADLARTNWFVEPDVVRTMLYEYLKFVAAAGRDLTGFGKGDGLRKAAADHSTPKVAAASP</sequence>
<feature type="transmembrane region" description="Helical" evidence="1">
    <location>
        <begin position="28"/>
        <end position="51"/>
    </location>
</feature>
<evidence type="ECO:0000259" key="2">
    <source>
        <dbReference type="Pfam" id="PF02698"/>
    </source>
</evidence>
<dbReference type="STRING" id="1183432.AGR3A_Lc120103"/>
<evidence type="ECO:0000313" key="4">
    <source>
        <dbReference type="Proteomes" id="UP000191988"/>
    </source>
</evidence>